<evidence type="ECO:0000256" key="4">
    <source>
        <dbReference type="ARBA" id="ARBA00023002"/>
    </source>
</evidence>
<evidence type="ECO:0000259" key="6">
    <source>
        <dbReference type="Pfam" id="PF00296"/>
    </source>
</evidence>
<evidence type="ECO:0000256" key="1">
    <source>
        <dbReference type="ARBA" id="ARBA00007044"/>
    </source>
</evidence>
<evidence type="ECO:0000256" key="2">
    <source>
        <dbReference type="ARBA" id="ARBA00022630"/>
    </source>
</evidence>
<comment type="similarity">
    <text evidence="1">Belongs to the SsuD family.</text>
</comment>
<evidence type="ECO:0000313" key="7">
    <source>
        <dbReference type="EMBL" id="QJP08789.1"/>
    </source>
</evidence>
<dbReference type="InterPro" id="IPR050172">
    <property type="entry name" value="SsuD_RutA_monooxygenase"/>
</dbReference>
<keyword evidence="2" id="KW-0285">Flavoprotein</keyword>
<organism evidence="7 8">
    <name type="scientific">Pseudomonas multiresinivorans</name>
    <dbReference type="NCBI Taxonomy" id="95301"/>
    <lineage>
        <taxon>Bacteria</taxon>
        <taxon>Pseudomonadati</taxon>
        <taxon>Pseudomonadota</taxon>
        <taxon>Gammaproteobacteria</taxon>
        <taxon>Pseudomonadales</taxon>
        <taxon>Pseudomonadaceae</taxon>
        <taxon>Pseudomonas</taxon>
    </lineage>
</organism>
<gene>
    <name evidence="7" type="ORF">G4G71_13210</name>
</gene>
<dbReference type="KEGG" id="pmui:G4G71_13210"/>
<evidence type="ECO:0000256" key="5">
    <source>
        <dbReference type="ARBA" id="ARBA00023033"/>
    </source>
</evidence>
<keyword evidence="3" id="KW-0288">FMN</keyword>
<dbReference type="InterPro" id="IPR036661">
    <property type="entry name" value="Luciferase-like_sf"/>
</dbReference>
<dbReference type="GO" id="GO:0046306">
    <property type="term" value="P:alkanesulfonate catabolic process"/>
    <property type="evidence" value="ECO:0007669"/>
    <property type="project" value="TreeGrafter"/>
</dbReference>
<dbReference type="PANTHER" id="PTHR42847">
    <property type="entry name" value="ALKANESULFONATE MONOOXYGENASE"/>
    <property type="match status" value="1"/>
</dbReference>
<keyword evidence="4" id="KW-0560">Oxidoreductase</keyword>
<feature type="domain" description="Luciferase-like" evidence="6">
    <location>
        <begin position="40"/>
        <end position="370"/>
    </location>
</feature>
<dbReference type="AlphaFoldDB" id="A0A7Z3BLA1"/>
<dbReference type="CDD" id="cd01094">
    <property type="entry name" value="Alkanesulfonate_monoxygenase"/>
    <property type="match status" value="1"/>
</dbReference>
<evidence type="ECO:0000256" key="3">
    <source>
        <dbReference type="ARBA" id="ARBA00022643"/>
    </source>
</evidence>
<dbReference type="Pfam" id="PF00296">
    <property type="entry name" value="Bac_luciferase"/>
    <property type="match status" value="1"/>
</dbReference>
<keyword evidence="5" id="KW-0503">Monooxygenase</keyword>
<dbReference type="GO" id="GO:0008726">
    <property type="term" value="F:alkanesulfonate monooxygenase activity"/>
    <property type="evidence" value="ECO:0007669"/>
    <property type="project" value="TreeGrafter"/>
</dbReference>
<reference evidence="7 8" key="1">
    <citation type="submission" date="2020-02" db="EMBL/GenBank/DDBJ databases">
        <title>Complete genome sequence of Pseudomonas multiresinivorans ORNL1.</title>
        <authorList>
            <person name="Podar M."/>
        </authorList>
    </citation>
    <scope>NUCLEOTIDE SEQUENCE [LARGE SCALE GENOMIC DNA]</scope>
    <source>
        <strain evidence="8">populi</strain>
    </source>
</reference>
<sequence>MRPTRCARSCASANGSCRCCATKLKRTPGLAADPKRRSIEIDWFLPTNGDGHHLTSSGLPKVGLFQQGERTPTLDYLRQVVRAAEQAAFDGIMVPTASGFEDPWLIVALMVQEVRRLKFLLTLRPGVELPAYTAHKAATLQQLSDNRLLLHLVSGSSRFEQRALGDFLEHDERYARSAEFLDVFRATWAGREHHGRYYRTGSPVPIAHEAALPPICFGGASEVAERIAASHAQSYLMWGEPPAMIRERILRMRELAAVHGRELRFGLRLHVFAAADSRQAWAHVGRLLEEIPRDAIERAQQQLAAYESVGQSRQISLTQGRAHGVRDLEVSPNLWAGVGLVRGGAGTALVGSYAEVAERIEEYHQLGVDTFILSGYPHLEEAIHLGEELLPLLRRDAAAATARQRRRD</sequence>
<dbReference type="SUPFAM" id="SSF51679">
    <property type="entry name" value="Bacterial luciferase-like"/>
    <property type="match status" value="1"/>
</dbReference>
<dbReference type="PANTHER" id="PTHR42847:SF4">
    <property type="entry name" value="ALKANESULFONATE MONOOXYGENASE-RELATED"/>
    <property type="match status" value="1"/>
</dbReference>
<dbReference type="Proteomes" id="UP000502549">
    <property type="component" value="Chromosome"/>
</dbReference>
<keyword evidence="8" id="KW-1185">Reference proteome</keyword>
<protein>
    <submittedName>
        <fullName evidence="7">LLM class flavin-dependent oxidoreductase</fullName>
    </submittedName>
</protein>
<dbReference type="EMBL" id="CP048833">
    <property type="protein sequence ID" value="QJP08789.1"/>
    <property type="molecule type" value="Genomic_DNA"/>
</dbReference>
<accession>A0A7Z3BLA1</accession>
<name>A0A7Z3BLA1_9PSED</name>
<evidence type="ECO:0000313" key="8">
    <source>
        <dbReference type="Proteomes" id="UP000502549"/>
    </source>
</evidence>
<dbReference type="Gene3D" id="3.20.20.30">
    <property type="entry name" value="Luciferase-like domain"/>
    <property type="match status" value="1"/>
</dbReference>
<proteinExistence type="inferred from homology"/>
<dbReference type="InterPro" id="IPR011251">
    <property type="entry name" value="Luciferase-like_dom"/>
</dbReference>